<name>A0A7W4DD36_9GAMM</name>
<organism evidence="1 2">
    <name type="scientific">Aquipseudomonas guryensis</name>
    <dbReference type="NCBI Taxonomy" id="2759165"/>
    <lineage>
        <taxon>Bacteria</taxon>
        <taxon>Pseudomonadati</taxon>
        <taxon>Pseudomonadota</taxon>
        <taxon>Gammaproteobacteria</taxon>
        <taxon>Pseudomonadales</taxon>
        <taxon>Pseudomonadaceae</taxon>
        <taxon>Aquipseudomonas</taxon>
    </lineage>
</organism>
<gene>
    <name evidence="1" type="ORF">H3H45_14100</name>
</gene>
<reference evidence="1 2" key="1">
    <citation type="submission" date="2020-08" db="EMBL/GenBank/DDBJ databases">
        <authorList>
            <person name="Kim C.M."/>
        </authorList>
    </citation>
    <scope>NUCLEOTIDE SEQUENCE [LARGE SCALE GENOMIC DNA]</scope>
    <source>
        <strain evidence="1 2">SR9</strain>
    </source>
</reference>
<dbReference type="AlphaFoldDB" id="A0A7W4DD36"/>
<evidence type="ECO:0008006" key="3">
    <source>
        <dbReference type="Google" id="ProtNLM"/>
    </source>
</evidence>
<evidence type="ECO:0000313" key="1">
    <source>
        <dbReference type="EMBL" id="MBB1520380.1"/>
    </source>
</evidence>
<comment type="caution">
    <text evidence="1">The sequence shown here is derived from an EMBL/GenBank/DDBJ whole genome shotgun (WGS) entry which is preliminary data.</text>
</comment>
<sequence length="76" mass="8149">MNSDAVRNKSKFRCAKCDYHLSNTGAFRAAGGSLSAAFDLATESFNYVSCNKCGYTEFYKSRVSGAAFVADVLLGS</sequence>
<evidence type="ECO:0000313" key="2">
    <source>
        <dbReference type="Proteomes" id="UP000581189"/>
    </source>
</evidence>
<protein>
    <recommendedName>
        <fullName evidence="3">Nucleic-acid-binding protein containing Zn-ribbon domain</fullName>
    </recommendedName>
</protein>
<accession>A0A7W4DD36</accession>
<dbReference type="Pfam" id="PF09855">
    <property type="entry name" value="Zn_ribbon_13"/>
    <property type="match status" value="1"/>
</dbReference>
<dbReference type="Proteomes" id="UP000581189">
    <property type="component" value="Unassembled WGS sequence"/>
</dbReference>
<keyword evidence="2" id="KW-1185">Reference proteome</keyword>
<dbReference type="InterPro" id="IPR018652">
    <property type="entry name" value="DUF2082_NA-bd_Znr"/>
</dbReference>
<proteinExistence type="predicted"/>
<dbReference type="RefSeq" id="WP_182834554.1">
    <property type="nucleotide sequence ID" value="NZ_JACJFN010000003.1"/>
</dbReference>
<dbReference type="EMBL" id="JACJFN010000003">
    <property type="protein sequence ID" value="MBB1520380.1"/>
    <property type="molecule type" value="Genomic_DNA"/>
</dbReference>